<dbReference type="GeneID" id="9481111"/>
<dbReference type="InterPro" id="IPR036643">
    <property type="entry name" value="RNApol_insert_sf"/>
</dbReference>
<reference evidence="1" key="1">
    <citation type="journal article" date="2010" name="Proc. Natl. Acad. Sci. U.S.A.">
        <title>A common red algal origin of the apicomplexan, dinoflagellate, and heterokont plastids.</title>
        <authorList>
            <person name="Janouskovec J."/>
            <person name="Horak A."/>
            <person name="Obornik M."/>
            <person name="Lukes J."/>
            <person name="Keeling P.J."/>
        </authorList>
    </citation>
    <scope>NUCLEOTIDE SEQUENCE [LARGE SCALE GENOMIC DNA]</scope>
</reference>
<dbReference type="EMBL" id="HM222968">
    <property type="protein sequence ID" value="ADJ66630.1"/>
    <property type="molecule type" value="Genomic_DNA"/>
</dbReference>
<dbReference type="SUPFAM" id="SSF56553">
    <property type="entry name" value="Insert subdomain of RNA polymerase alpha subunit"/>
    <property type="match status" value="1"/>
</dbReference>
<dbReference type="Gene3D" id="2.170.120.12">
    <property type="entry name" value="DNA-directed RNA polymerase, insert domain"/>
    <property type="match status" value="1"/>
</dbReference>
<gene>
    <name evidence="1" type="primary">rpoA</name>
</gene>
<geneLocation type="chloroplast" evidence="1"/>
<accession>D9IXR3</accession>
<dbReference type="AlphaFoldDB" id="D9IXR3"/>
<name>D9IXR3_9ALVE</name>
<sequence length="233" mass="25919">MLRIHPQAVTSHHQGGCLSVLYCHAPEISFVPLCLNAVRRTLLSFSTQLKLVGVKINSSRNTYPWCMFSGCRDSYLDLISRLQRLSVRIRETSLCYVLQLKSSGPLVVVAGHMITPPTLEILTPNKYLTSLAAKCALDMELIFSSYVLAVPVSYWEKTTDSHASPCGPFSSSHVTCSFYGFRLNLLPRKESHELAIFEVLGPAAYGSWSVLATICLKLFRNFKGISRVVLTDT</sequence>
<organism evidence="1">
    <name type="scientific">Chromerida sp. RM11</name>
    <dbReference type="NCBI Taxonomy" id="348535"/>
    <lineage>
        <taxon>Eukaryota</taxon>
        <taxon>Sar</taxon>
        <taxon>Alveolata</taxon>
        <taxon>Colpodellida</taxon>
    </lineage>
</organism>
<protein>
    <submittedName>
        <fullName evidence="1">RNA polymerase alpha subunit</fullName>
    </submittedName>
</protein>
<keyword evidence="1" id="KW-0934">Plastid</keyword>
<dbReference type="RefSeq" id="YP_003795442.1">
    <property type="nucleotide sequence ID" value="NC_014345.1"/>
</dbReference>
<keyword evidence="1" id="KW-0150">Chloroplast</keyword>
<proteinExistence type="predicted"/>
<evidence type="ECO:0000313" key="1">
    <source>
        <dbReference type="EMBL" id="ADJ66630.1"/>
    </source>
</evidence>